<name>A0A9D1HBS5_9FLAO</name>
<comment type="caution">
    <text evidence="10">The sequence shown here is derived from an EMBL/GenBank/DDBJ whole genome shotgun (WGS) entry which is preliminary data.</text>
</comment>
<keyword evidence="4 7" id="KW-0378">Hydrolase</keyword>
<keyword evidence="2 7" id="KW-0645">Protease</keyword>
<dbReference type="PANTHER" id="PTHR43660">
    <property type="entry name" value="DIPEPTIDYL CARBOXYPEPTIDASE"/>
    <property type="match status" value="1"/>
</dbReference>
<dbReference type="GO" id="GO:0004222">
    <property type="term" value="F:metalloendopeptidase activity"/>
    <property type="evidence" value="ECO:0007669"/>
    <property type="project" value="InterPro"/>
</dbReference>
<dbReference type="InterPro" id="IPR024077">
    <property type="entry name" value="Neurolysin/TOP_dom2"/>
</dbReference>
<dbReference type="GO" id="GO:0004180">
    <property type="term" value="F:carboxypeptidase activity"/>
    <property type="evidence" value="ECO:0007669"/>
    <property type="project" value="TreeGrafter"/>
</dbReference>
<dbReference type="GO" id="GO:0006508">
    <property type="term" value="P:proteolysis"/>
    <property type="evidence" value="ECO:0007669"/>
    <property type="project" value="UniProtKB-KW"/>
</dbReference>
<comment type="similarity">
    <text evidence="1 7">Belongs to the peptidase M3 family.</text>
</comment>
<evidence type="ECO:0000256" key="6">
    <source>
        <dbReference type="ARBA" id="ARBA00023049"/>
    </source>
</evidence>
<feature type="chain" id="PRO_5038890583" evidence="8">
    <location>
        <begin position="23"/>
        <end position="701"/>
    </location>
</feature>
<dbReference type="CDD" id="cd06456">
    <property type="entry name" value="M3A_DCP"/>
    <property type="match status" value="1"/>
</dbReference>
<gene>
    <name evidence="10" type="ORF">IAC44_04200</name>
</gene>
<dbReference type="Gene3D" id="3.40.390.10">
    <property type="entry name" value="Collagenase (Catalytic Domain)"/>
    <property type="match status" value="1"/>
</dbReference>
<evidence type="ECO:0000256" key="1">
    <source>
        <dbReference type="ARBA" id="ARBA00006040"/>
    </source>
</evidence>
<dbReference type="Pfam" id="PF01432">
    <property type="entry name" value="Peptidase_M3"/>
    <property type="match status" value="1"/>
</dbReference>
<dbReference type="InterPro" id="IPR045090">
    <property type="entry name" value="Pept_M3A_M3B"/>
</dbReference>
<dbReference type="InterPro" id="IPR024079">
    <property type="entry name" value="MetalloPept_cat_dom_sf"/>
</dbReference>
<dbReference type="GO" id="GO:0005829">
    <property type="term" value="C:cytosol"/>
    <property type="evidence" value="ECO:0007669"/>
    <property type="project" value="TreeGrafter"/>
</dbReference>
<evidence type="ECO:0000313" key="11">
    <source>
        <dbReference type="Proteomes" id="UP000824161"/>
    </source>
</evidence>
<reference evidence="10" key="2">
    <citation type="journal article" date="2021" name="PeerJ">
        <title>Extensive microbial diversity within the chicken gut microbiome revealed by metagenomics and culture.</title>
        <authorList>
            <person name="Gilroy R."/>
            <person name="Ravi A."/>
            <person name="Getino M."/>
            <person name="Pursley I."/>
            <person name="Horton D.L."/>
            <person name="Alikhan N.F."/>
            <person name="Baker D."/>
            <person name="Gharbi K."/>
            <person name="Hall N."/>
            <person name="Watson M."/>
            <person name="Adriaenssens E.M."/>
            <person name="Foster-Nyarko E."/>
            <person name="Jarju S."/>
            <person name="Secka A."/>
            <person name="Antonio M."/>
            <person name="Oren A."/>
            <person name="Chaudhuri R.R."/>
            <person name="La Ragione R."/>
            <person name="Hildebrand F."/>
            <person name="Pallen M.J."/>
        </authorList>
    </citation>
    <scope>NUCLEOTIDE SEQUENCE</scope>
    <source>
        <strain evidence="10">1383</strain>
    </source>
</reference>
<evidence type="ECO:0000256" key="2">
    <source>
        <dbReference type="ARBA" id="ARBA00022670"/>
    </source>
</evidence>
<reference evidence="10" key="1">
    <citation type="submission" date="2020-10" db="EMBL/GenBank/DDBJ databases">
        <authorList>
            <person name="Gilroy R."/>
        </authorList>
    </citation>
    <scope>NUCLEOTIDE SEQUENCE</scope>
    <source>
        <strain evidence="10">1383</strain>
    </source>
</reference>
<sequence>MKRKRILIAAAVCALLAGCATKQQEHMNPFFSAYDTPYQVPPFDRITNEDYKPAFLEGIQQHSAEIDSIVANPETPTFENTVLAYENSGDLLSRVSMVFFNITEANTNDTLDAIAEEVTPLLTAHYDNIALNEGLFQRIKYVYDHRDSLGLTGEKARLTEKLYKGFERSGINLPEDKKARLREINSALASLSLTFGNNVLKETNDIVIRLGENDLDGLPEAVKTSMAADAKALGEEGYVVTMQKPSWIPFVTYSTRRDLREKVIEGYVQRCDRNNDADNKAVVDSMVNLRVEKAQLLGFDNWGAYMLDENMAKTPQAAYQLMYQVWKPALKKAKEELAEIQAYIDLEGGDFRAEPWDWWYYADKIRSEKYKLSEEDTKPYFTVDNVTKGIFTVSNKLYGLTFRQRDDMPVFHPDVRVFEVYDDRDTLMGILYCDYYVRASKRPGAWMTDYRSEKYVDGVRRIPVVSLTTNFPKPVGDTPPMLSIDDVKTYFHEFGHCLHSLLTDVQYESLAGTNVQHDFVELFSQIMERWAMHPEVLQLYATHYQTGEVIPDSLVNKIRQADTYGQGFATTEFLAAGILDMDWHTLDKVEKRDVNAFEKASMDRIGLISEIYPRYRSPYYSHIFSGGYSAGYYAYLWAEVLDADAFDSFARNGIFDPQTAHDFRYKMLAKGDTEDAMVLFRDFKGREPSVEPLLRSRGFIQ</sequence>
<evidence type="ECO:0000256" key="4">
    <source>
        <dbReference type="ARBA" id="ARBA00022801"/>
    </source>
</evidence>
<feature type="domain" description="Peptidase M3A/M3B catalytic" evidence="9">
    <location>
        <begin position="251"/>
        <end position="698"/>
    </location>
</feature>
<dbReference type="GO" id="GO:0046872">
    <property type="term" value="F:metal ion binding"/>
    <property type="evidence" value="ECO:0007669"/>
    <property type="project" value="UniProtKB-UniRule"/>
</dbReference>
<dbReference type="FunFam" id="3.40.390.10:FF:000009">
    <property type="entry name" value="Oligopeptidase A"/>
    <property type="match status" value="1"/>
</dbReference>
<protein>
    <submittedName>
        <fullName evidence="10">M3 family metallopeptidase</fullName>
    </submittedName>
</protein>
<organism evidence="10 11">
    <name type="scientific">Candidatus Merdimorpha stercoravium</name>
    <dbReference type="NCBI Taxonomy" id="2840863"/>
    <lineage>
        <taxon>Bacteria</taxon>
        <taxon>Pseudomonadati</taxon>
        <taxon>Bacteroidota</taxon>
        <taxon>Flavobacteriia</taxon>
        <taxon>Flavobacteriales</taxon>
        <taxon>Candidatus Merdimorpha</taxon>
    </lineage>
</organism>
<dbReference type="EMBL" id="DVLY01000097">
    <property type="protein sequence ID" value="HIT98022.1"/>
    <property type="molecule type" value="Genomic_DNA"/>
</dbReference>
<evidence type="ECO:0000256" key="7">
    <source>
        <dbReference type="RuleBase" id="RU003435"/>
    </source>
</evidence>
<evidence type="ECO:0000256" key="3">
    <source>
        <dbReference type="ARBA" id="ARBA00022723"/>
    </source>
</evidence>
<dbReference type="Gene3D" id="1.10.1370.40">
    <property type="match status" value="1"/>
</dbReference>
<evidence type="ECO:0000256" key="8">
    <source>
        <dbReference type="SAM" id="SignalP"/>
    </source>
</evidence>
<dbReference type="Gene3D" id="1.10.1370.10">
    <property type="entry name" value="Neurolysin, domain 3"/>
    <property type="match status" value="1"/>
</dbReference>
<dbReference type="PROSITE" id="PS51257">
    <property type="entry name" value="PROKAR_LIPOPROTEIN"/>
    <property type="match status" value="1"/>
</dbReference>
<keyword evidence="8" id="KW-0732">Signal</keyword>
<evidence type="ECO:0000313" key="10">
    <source>
        <dbReference type="EMBL" id="HIT98022.1"/>
    </source>
</evidence>
<accession>A0A9D1HBS5</accession>
<dbReference type="InterPro" id="IPR034005">
    <property type="entry name" value="M3A_DCP"/>
</dbReference>
<comment type="cofactor">
    <cofactor evidence="7">
        <name>Zn(2+)</name>
        <dbReference type="ChEBI" id="CHEBI:29105"/>
    </cofactor>
    <text evidence="7">Binds 1 zinc ion.</text>
</comment>
<proteinExistence type="inferred from homology"/>
<dbReference type="InterPro" id="IPR001567">
    <property type="entry name" value="Pept_M3A_M3B_dom"/>
</dbReference>
<dbReference type="PANTHER" id="PTHR43660:SF1">
    <property type="entry name" value="DIPEPTIDYL CARBOXYPEPTIDASE"/>
    <property type="match status" value="1"/>
</dbReference>
<evidence type="ECO:0000259" key="9">
    <source>
        <dbReference type="Pfam" id="PF01432"/>
    </source>
</evidence>
<evidence type="ECO:0000256" key="5">
    <source>
        <dbReference type="ARBA" id="ARBA00022833"/>
    </source>
</evidence>
<keyword evidence="3 7" id="KW-0479">Metal-binding</keyword>
<dbReference type="AlphaFoldDB" id="A0A9D1HBS5"/>
<dbReference type="Proteomes" id="UP000824161">
    <property type="component" value="Unassembled WGS sequence"/>
</dbReference>
<feature type="signal peptide" evidence="8">
    <location>
        <begin position="1"/>
        <end position="22"/>
    </location>
</feature>
<keyword evidence="5 7" id="KW-0862">Zinc</keyword>
<keyword evidence="6 7" id="KW-0482">Metalloprotease</keyword>
<dbReference type="SUPFAM" id="SSF55486">
    <property type="entry name" value="Metalloproteases ('zincins'), catalytic domain"/>
    <property type="match status" value="1"/>
</dbReference>